<dbReference type="EMBL" id="NGJK01000088">
    <property type="protein sequence ID" value="RAP02514.1"/>
    <property type="molecule type" value="Genomic_DNA"/>
</dbReference>
<feature type="transmembrane region" description="Helical" evidence="1">
    <location>
        <begin position="81"/>
        <end position="98"/>
    </location>
</feature>
<feature type="transmembrane region" description="Helical" evidence="1">
    <location>
        <begin position="20"/>
        <end position="40"/>
    </location>
</feature>
<reference evidence="2 3" key="1">
    <citation type="submission" date="2017-05" db="EMBL/GenBank/DDBJ databases">
        <title>Host range expansion of the Methanosphaera genus to humans and monogastric animals involves recent and extensive reduction in genome content.</title>
        <authorList>
            <person name="Hoedt E.C."/>
            <person name="Volmer J.G."/>
            <person name="Parks D.H."/>
            <person name="Rosewarne C.P."/>
            <person name="Denman S.E."/>
            <person name="Mcsweeney C.S."/>
            <person name="O Cuiv P."/>
            <person name="Hugenholtz P."/>
            <person name="Tyson G.W."/>
            <person name="Morrison M."/>
        </authorList>
    </citation>
    <scope>NUCLEOTIDE SEQUENCE [LARGE SCALE GENOMIC DNA]</scope>
    <source>
        <strain evidence="2 3">PA5</strain>
    </source>
</reference>
<gene>
    <name evidence="2" type="ORF">CA615_07180</name>
</gene>
<keyword evidence="1" id="KW-1133">Transmembrane helix</keyword>
<dbReference type="AlphaFoldDB" id="A0A328Q0L0"/>
<accession>A0A328Q0L0</accession>
<keyword evidence="1" id="KW-0812">Transmembrane</keyword>
<evidence type="ECO:0008006" key="4">
    <source>
        <dbReference type="Google" id="ProtNLM"/>
    </source>
</evidence>
<evidence type="ECO:0000313" key="3">
    <source>
        <dbReference type="Proteomes" id="UP000248557"/>
    </source>
</evidence>
<evidence type="ECO:0000256" key="1">
    <source>
        <dbReference type="SAM" id="Phobius"/>
    </source>
</evidence>
<protein>
    <recommendedName>
        <fullName evidence="4">EhbJ</fullName>
    </recommendedName>
</protein>
<comment type="caution">
    <text evidence="2">The sequence shown here is derived from an EMBL/GenBank/DDBJ whole genome shotgun (WGS) entry which is preliminary data.</text>
</comment>
<dbReference type="RefSeq" id="WP_011407017.1">
    <property type="nucleotide sequence ID" value="NZ_CATZNA010000089.1"/>
</dbReference>
<evidence type="ECO:0000313" key="2">
    <source>
        <dbReference type="EMBL" id="RAP02514.1"/>
    </source>
</evidence>
<name>A0A328Q0L0_9EURY</name>
<dbReference type="GeneID" id="3855133"/>
<sequence length="104" mass="11017">MVIESTVPFLQSMAPNLFGVLYTGPTIVGFIIGFLAGVIMHKTPTKGIKLNTSSWIAIIIAGIIIAYWFGTFPYYESLPLGPGFVVAIIGAIVGRGLLGTKSEA</sequence>
<feature type="transmembrane region" description="Helical" evidence="1">
    <location>
        <begin position="52"/>
        <end position="69"/>
    </location>
</feature>
<proteinExistence type="predicted"/>
<keyword evidence="1" id="KW-0472">Membrane</keyword>
<organism evidence="2 3">
    <name type="scientific">Methanosphaera stadtmanae</name>
    <dbReference type="NCBI Taxonomy" id="2317"/>
    <lineage>
        <taxon>Archaea</taxon>
        <taxon>Methanobacteriati</taxon>
        <taxon>Methanobacteriota</taxon>
        <taxon>Methanomada group</taxon>
        <taxon>Methanobacteria</taxon>
        <taxon>Methanobacteriales</taxon>
        <taxon>Methanobacteriaceae</taxon>
        <taxon>Methanosphaera</taxon>
    </lineage>
</organism>
<dbReference type="Proteomes" id="UP000248557">
    <property type="component" value="Unassembled WGS sequence"/>
</dbReference>
<dbReference type="OMA" id="GPFPYYT"/>